<feature type="region of interest" description="Disordered" evidence="1">
    <location>
        <begin position="293"/>
        <end position="319"/>
    </location>
</feature>
<feature type="transmembrane region" description="Helical" evidence="2">
    <location>
        <begin position="230"/>
        <end position="251"/>
    </location>
</feature>
<feature type="transmembrane region" description="Helical" evidence="2">
    <location>
        <begin position="6"/>
        <end position="31"/>
    </location>
</feature>
<dbReference type="EMBL" id="JAOQAZ010000031">
    <property type="protein sequence ID" value="KAJ4250144.1"/>
    <property type="molecule type" value="Genomic_DNA"/>
</dbReference>
<dbReference type="Proteomes" id="UP001152049">
    <property type="component" value="Unassembled WGS sequence"/>
</dbReference>
<protein>
    <recommendedName>
        <fullName evidence="5">Integral membrane protein</fullName>
    </recommendedName>
</protein>
<keyword evidence="4" id="KW-1185">Reference proteome</keyword>
<keyword evidence="2" id="KW-0472">Membrane</keyword>
<feature type="transmembrane region" description="Helical" evidence="2">
    <location>
        <begin position="188"/>
        <end position="209"/>
    </location>
</feature>
<dbReference type="OrthoDB" id="4480814at2759"/>
<evidence type="ECO:0000256" key="1">
    <source>
        <dbReference type="SAM" id="MobiDB-lite"/>
    </source>
</evidence>
<accession>A0A9W8RNC1</accession>
<feature type="transmembrane region" description="Helical" evidence="2">
    <location>
        <begin position="156"/>
        <end position="176"/>
    </location>
</feature>
<evidence type="ECO:0000313" key="3">
    <source>
        <dbReference type="EMBL" id="KAJ4250144.1"/>
    </source>
</evidence>
<evidence type="ECO:0008006" key="5">
    <source>
        <dbReference type="Google" id="ProtNLM"/>
    </source>
</evidence>
<sequence length="319" mass="35130">MGVRRFIGVILPFALTIASAIFVLVPALAGVTDKSLYIFQLNVEDLSISPASDLIHNLKIDVRAEENLESRLKKVDKNITAELLGLDKIYDITLWGYCRTAMNGTRECSSPKFDWVRKTISTGYIESADKDIKIMLPKEISKAIQTFRSMAKGAQVVFIIAGIELAITITLGIFALCSRELTCWTWMASGLAAAFVLPSAILSTILASVSIGAVETTAKFYGVRGDINKVFIAIIWIATMFAVAANILWIFPTLCCMTEQQASEDTKGLLGRNRQSSAYAPVEDDHEMQATYHNRGLTPSPRTEVAYEPYSHQGYGNEP</sequence>
<dbReference type="AlphaFoldDB" id="A0A9W8RNC1"/>
<organism evidence="3 4">
    <name type="scientific">Fusarium torreyae</name>
    <dbReference type="NCBI Taxonomy" id="1237075"/>
    <lineage>
        <taxon>Eukaryota</taxon>
        <taxon>Fungi</taxon>
        <taxon>Dikarya</taxon>
        <taxon>Ascomycota</taxon>
        <taxon>Pezizomycotina</taxon>
        <taxon>Sordariomycetes</taxon>
        <taxon>Hypocreomycetidae</taxon>
        <taxon>Hypocreales</taxon>
        <taxon>Nectriaceae</taxon>
        <taxon>Fusarium</taxon>
    </lineage>
</organism>
<dbReference type="GO" id="GO:0051285">
    <property type="term" value="C:cell cortex of cell tip"/>
    <property type="evidence" value="ECO:0007669"/>
    <property type="project" value="TreeGrafter"/>
</dbReference>
<name>A0A9W8RNC1_9HYPO</name>
<keyword evidence="2" id="KW-0812">Transmembrane</keyword>
<dbReference type="Pfam" id="PF06687">
    <property type="entry name" value="SUR7"/>
    <property type="match status" value="1"/>
</dbReference>
<proteinExistence type="predicted"/>
<evidence type="ECO:0000256" key="2">
    <source>
        <dbReference type="SAM" id="Phobius"/>
    </source>
</evidence>
<dbReference type="GO" id="GO:0005886">
    <property type="term" value="C:plasma membrane"/>
    <property type="evidence" value="ECO:0007669"/>
    <property type="project" value="InterPro"/>
</dbReference>
<dbReference type="InterPro" id="IPR052413">
    <property type="entry name" value="SUR7_domain"/>
</dbReference>
<dbReference type="PANTHER" id="PTHR28019:SF3">
    <property type="entry name" value="INTEGRAL MEMBRANE PROTEIN (AFU_ORTHOLOGUE AFUA_6G07470)"/>
    <property type="match status" value="1"/>
</dbReference>
<keyword evidence="2" id="KW-1133">Transmembrane helix</keyword>
<comment type="caution">
    <text evidence="3">The sequence shown here is derived from an EMBL/GenBank/DDBJ whole genome shotgun (WGS) entry which is preliminary data.</text>
</comment>
<dbReference type="InterPro" id="IPR009571">
    <property type="entry name" value="SUR7/Rim9-like_fungi"/>
</dbReference>
<dbReference type="PANTHER" id="PTHR28019">
    <property type="entry name" value="CELL MEMBRANE PROTEIN YLR413W-RELATED"/>
    <property type="match status" value="1"/>
</dbReference>
<evidence type="ECO:0000313" key="4">
    <source>
        <dbReference type="Proteomes" id="UP001152049"/>
    </source>
</evidence>
<dbReference type="GO" id="GO:0031505">
    <property type="term" value="P:fungal-type cell wall organization"/>
    <property type="evidence" value="ECO:0007669"/>
    <property type="project" value="TreeGrafter"/>
</dbReference>
<gene>
    <name evidence="3" type="ORF">NW762_011955</name>
</gene>
<reference evidence="3" key="1">
    <citation type="submission" date="2022-09" db="EMBL/GenBank/DDBJ databases">
        <title>Fusarium specimens isolated from Avocado Roots.</title>
        <authorList>
            <person name="Stajich J."/>
            <person name="Roper C."/>
            <person name="Heimlech-Rivalta G."/>
        </authorList>
    </citation>
    <scope>NUCLEOTIDE SEQUENCE</scope>
    <source>
        <strain evidence="3">CF00136</strain>
    </source>
</reference>